<dbReference type="Proteomes" id="UP000230069">
    <property type="component" value="Unassembled WGS sequence"/>
</dbReference>
<dbReference type="InParanoid" id="A0A2G5CBI7"/>
<accession>A0A2G5CBI7</accession>
<dbReference type="AlphaFoldDB" id="A0A2G5CBI7"/>
<reference evidence="1 2" key="1">
    <citation type="submission" date="2017-09" db="EMBL/GenBank/DDBJ databases">
        <title>WGS assembly of Aquilegia coerulea Goldsmith.</title>
        <authorList>
            <person name="Hodges S."/>
            <person name="Kramer E."/>
            <person name="Nordborg M."/>
            <person name="Tomkins J."/>
            <person name="Borevitz J."/>
            <person name="Derieg N."/>
            <person name="Yan J."/>
            <person name="Mihaltcheva S."/>
            <person name="Hayes R.D."/>
            <person name="Rokhsar D."/>
        </authorList>
    </citation>
    <scope>NUCLEOTIDE SEQUENCE [LARGE SCALE GENOMIC DNA]</scope>
    <source>
        <strain evidence="2">cv. Goldsmith</strain>
    </source>
</reference>
<protein>
    <submittedName>
        <fullName evidence="1">Uncharacterized protein</fullName>
    </submittedName>
</protein>
<keyword evidence="2" id="KW-1185">Reference proteome</keyword>
<sequence length="66" mass="7530">MISSKSYLLPNLTSHKPITIFTEHSSNSIISDYTQIFQYCRTSAYDRKACMPFQRVGIFFLGVDCG</sequence>
<gene>
    <name evidence="1" type="ORF">AQUCO_06800055v1</name>
</gene>
<proteinExistence type="predicted"/>
<name>A0A2G5CBI7_AQUCA</name>
<evidence type="ECO:0000313" key="2">
    <source>
        <dbReference type="Proteomes" id="UP000230069"/>
    </source>
</evidence>
<evidence type="ECO:0000313" key="1">
    <source>
        <dbReference type="EMBL" id="PIA28625.1"/>
    </source>
</evidence>
<dbReference type="EMBL" id="KZ305085">
    <property type="protein sequence ID" value="PIA28625.1"/>
    <property type="molecule type" value="Genomic_DNA"/>
</dbReference>
<organism evidence="1 2">
    <name type="scientific">Aquilegia coerulea</name>
    <name type="common">Rocky mountain columbine</name>
    <dbReference type="NCBI Taxonomy" id="218851"/>
    <lineage>
        <taxon>Eukaryota</taxon>
        <taxon>Viridiplantae</taxon>
        <taxon>Streptophyta</taxon>
        <taxon>Embryophyta</taxon>
        <taxon>Tracheophyta</taxon>
        <taxon>Spermatophyta</taxon>
        <taxon>Magnoliopsida</taxon>
        <taxon>Ranunculales</taxon>
        <taxon>Ranunculaceae</taxon>
        <taxon>Thalictroideae</taxon>
        <taxon>Aquilegia</taxon>
    </lineage>
</organism>